<proteinExistence type="predicted"/>
<gene>
    <name evidence="2" type="ORF">KHZ85_02520</name>
</gene>
<organism evidence="2 3">
    <name type="scientific">Amedibacillus dolichus</name>
    <dbReference type="NCBI Taxonomy" id="31971"/>
    <lineage>
        <taxon>Bacteria</taxon>
        <taxon>Bacillati</taxon>
        <taxon>Bacillota</taxon>
        <taxon>Erysipelotrichia</taxon>
        <taxon>Erysipelotrichales</taxon>
        <taxon>Erysipelotrichaceae</taxon>
        <taxon>Amedibacillus</taxon>
    </lineage>
</organism>
<sequence length="405" mass="46864">MEFTYIKTNINPNLPCHMEGYNDRIANNIHDNLYLNTFAFKGKHTCIFHVFDVIMIPKDFAERIKDEISSRFHIEREYIIISAIHTHSAPKISTKLFPDILPDENYLKALVQKAIQNTQDCLNSLIHGDVYFGSVQVNGFYSNRNDKDAYFNNQIDVLKFVDDNKNPVFSVCTIACHPTLMPQDSTEISADLFGYMREEFYRVNGYPLVICTAEAGDVSTRYTRKGHGTAEIERVGNALVQRISNIDHFERVSMEDISLRMLTYSFRYDPKEDIYIQKSMQQLKDLIDGADNQDVKAAYLDMARSVASRFEKDEICVDCHASIMESKDLRMIIFPGEIFSELGRRLRAIDTKKTLIFGYCNDFKGYAIDDEHYGYSAETFLTDYPYLEADRFIDKIVEMAKNEIY</sequence>
<dbReference type="Pfam" id="PF04734">
    <property type="entry name" value="Ceramidase_alk"/>
    <property type="match status" value="1"/>
</dbReference>
<reference evidence="2" key="1">
    <citation type="submission" date="2021-02" db="EMBL/GenBank/DDBJ databases">
        <title>Infant gut strain persistence is associated with maternal origin, phylogeny, and functional potential including surface adhesion and iron acquisition.</title>
        <authorList>
            <person name="Lou Y.C."/>
        </authorList>
    </citation>
    <scope>NUCLEOTIDE SEQUENCE</scope>
    <source>
        <strain evidence="2">L3_108_103G1_dasL3_108_103G1_concoct_2</strain>
    </source>
</reference>
<dbReference type="EMBL" id="JAGZMZ010000004">
    <property type="protein sequence ID" value="MBS4883620.1"/>
    <property type="molecule type" value="Genomic_DNA"/>
</dbReference>
<dbReference type="RefSeq" id="WP_226811550.1">
    <property type="nucleotide sequence ID" value="NZ_JAGZMZ010000004.1"/>
</dbReference>
<comment type="caution">
    <text evidence="2">The sequence shown here is derived from an EMBL/GenBank/DDBJ whole genome shotgun (WGS) entry which is preliminary data.</text>
</comment>
<accession>A0A942WA38</accession>
<name>A0A942WA38_9FIRM</name>
<dbReference type="AlphaFoldDB" id="A0A942WA38"/>
<dbReference type="Proteomes" id="UP000753219">
    <property type="component" value="Unassembled WGS sequence"/>
</dbReference>
<evidence type="ECO:0000313" key="3">
    <source>
        <dbReference type="Proteomes" id="UP000753219"/>
    </source>
</evidence>
<dbReference type="InterPro" id="IPR031329">
    <property type="entry name" value="NEUT/ALK_ceramidase_N"/>
</dbReference>
<feature type="domain" description="Neutral/alkaline non-lysosomal ceramidase N-terminal" evidence="1">
    <location>
        <begin position="16"/>
        <end position="196"/>
    </location>
</feature>
<evidence type="ECO:0000313" key="2">
    <source>
        <dbReference type="EMBL" id="MBS4883620.1"/>
    </source>
</evidence>
<evidence type="ECO:0000259" key="1">
    <source>
        <dbReference type="Pfam" id="PF04734"/>
    </source>
</evidence>
<protein>
    <submittedName>
        <fullName evidence="2">Neutral/alkaline non-lysosomal ceramidase N-terminal domain-containing protein</fullName>
    </submittedName>
</protein>